<dbReference type="STRING" id="1618350.UR67_C0007G0104"/>
<dbReference type="AlphaFoldDB" id="A0A0G0BIT5"/>
<name>A0A0G0BIT5_UNCC3</name>
<gene>
    <name evidence="1" type="ORF">UR67_C0007G0104</name>
</gene>
<evidence type="ECO:0000313" key="2">
    <source>
        <dbReference type="Proteomes" id="UP000034581"/>
    </source>
</evidence>
<accession>A0A0G0BIT5</accession>
<organism evidence="1 2">
    <name type="scientific">candidate division CPR3 bacterium GW2011_GWF2_35_18</name>
    <dbReference type="NCBI Taxonomy" id="1618350"/>
    <lineage>
        <taxon>Bacteria</taxon>
        <taxon>Bacteria division CPR3</taxon>
    </lineage>
</organism>
<dbReference type="Proteomes" id="UP000034581">
    <property type="component" value="Unassembled WGS sequence"/>
</dbReference>
<comment type="caution">
    <text evidence="1">The sequence shown here is derived from an EMBL/GenBank/DDBJ whole genome shotgun (WGS) entry which is preliminary data.</text>
</comment>
<reference evidence="1 2" key="1">
    <citation type="journal article" date="2015" name="Nature">
        <title>rRNA introns, odd ribosomes, and small enigmatic genomes across a large radiation of phyla.</title>
        <authorList>
            <person name="Brown C.T."/>
            <person name="Hug L.A."/>
            <person name="Thomas B.C."/>
            <person name="Sharon I."/>
            <person name="Castelle C.J."/>
            <person name="Singh A."/>
            <person name="Wilkins M.J."/>
            <person name="Williams K.H."/>
            <person name="Banfield J.F."/>
        </authorList>
    </citation>
    <scope>NUCLEOTIDE SEQUENCE [LARGE SCALE GENOMIC DNA]</scope>
</reference>
<sequence>MTDFPRLTYSEVVYFLADKFVSQRSGIVNYEKHPSGQKISVKPLSQKMVMSAVAFLIDNGFISLSIKDIKKLFIFPGKDVFAKRLKEPTPDLSGIEAILLQNIKEETNLEKAVYYLLDNDETSPWGQIIRISKNSLAAKGYLNVTEEKKLILKVRNYSLNNSKMNEVSSFTEKVNSSLIQLSNDKDLFNMIDKAVAKGMAARVEQTDTSD</sequence>
<evidence type="ECO:0000313" key="1">
    <source>
        <dbReference type="EMBL" id="KKP69399.1"/>
    </source>
</evidence>
<proteinExistence type="predicted"/>
<dbReference type="EMBL" id="LBQB01000007">
    <property type="protein sequence ID" value="KKP69399.1"/>
    <property type="molecule type" value="Genomic_DNA"/>
</dbReference>
<protein>
    <submittedName>
        <fullName evidence="1">Uncharacterized protein</fullName>
    </submittedName>
</protein>